<dbReference type="InterPro" id="IPR036770">
    <property type="entry name" value="Ankyrin_rpt-contain_sf"/>
</dbReference>
<dbReference type="InterPro" id="IPR052050">
    <property type="entry name" value="SecEffector_AnkRepeat"/>
</dbReference>
<protein>
    <submittedName>
        <fullName evidence="1">Uncharacterized protein</fullName>
    </submittedName>
</protein>
<accession>A0AAD3CL91</accession>
<sequence length="499" mass="56667">MSNKRLKVSHGGSGISLCSSSLSAEVPSASICDLPNDLLKYCFAFIPGSYVTIAPVCKQFFGSYITLGIHESAAFSSPDVLLKVGRNRRTTADAVSNDVKLTEYCFTGRFHDQKMLGYKKFVMIKFAEEGNLEMIQYFDSKLGEHFDKHTWIDMFNGVVDSFRKRLHIMKWIFEEKGHLIEDYININGAKSFIEAYEHVLEGVTAPRVKLQLCAYAAECGNIELLEYCHRNNYLLDVDDAYDGMCIYALENDHKEKALETLKWLRHHGCGWKEEFCKEAVSHNNLEVLKWAREDGCPWDQCALVAAIEYGNIAIIEYCLQNQCPMTTEICSSAMSIEDHNVALEVLKLLRKYSAHGMRVSVPMLFQEVILKQCSVLSDHSSNVPCVIEKLKLLREYGYQWNTNTSAEAANHNKLRVLQWLRHAGCSMDADTCTAASCKGNIEMLKYAHEVAGCRLSKEAYEYCFAEHGLDEPLTTVRDSHKKILKYLKKNDCPKPKKSD</sequence>
<name>A0AAD3CL91_9STRA</name>
<dbReference type="Proteomes" id="UP001054902">
    <property type="component" value="Unassembled WGS sequence"/>
</dbReference>
<organism evidence="1 2">
    <name type="scientific">Chaetoceros tenuissimus</name>
    <dbReference type="NCBI Taxonomy" id="426638"/>
    <lineage>
        <taxon>Eukaryota</taxon>
        <taxon>Sar</taxon>
        <taxon>Stramenopiles</taxon>
        <taxon>Ochrophyta</taxon>
        <taxon>Bacillariophyta</taxon>
        <taxon>Coscinodiscophyceae</taxon>
        <taxon>Chaetocerotophycidae</taxon>
        <taxon>Chaetocerotales</taxon>
        <taxon>Chaetocerotaceae</taxon>
        <taxon>Chaetoceros</taxon>
    </lineage>
</organism>
<dbReference type="Gene3D" id="1.25.40.20">
    <property type="entry name" value="Ankyrin repeat-containing domain"/>
    <property type="match status" value="1"/>
</dbReference>
<evidence type="ECO:0000313" key="1">
    <source>
        <dbReference type="EMBL" id="GFH47638.1"/>
    </source>
</evidence>
<dbReference type="EMBL" id="BLLK01000023">
    <property type="protein sequence ID" value="GFH47638.1"/>
    <property type="molecule type" value="Genomic_DNA"/>
</dbReference>
<keyword evidence="2" id="KW-1185">Reference proteome</keyword>
<reference evidence="1 2" key="1">
    <citation type="journal article" date="2021" name="Sci. Rep.">
        <title>The genome of the diatom Chaetoceros tenuissimus carries an ancient integrated fragment of an extant virus.</title>
        <authorList>
            <person name="Hongo Y."/>
            <person name="Kimura K."/>
            <person name="Takaki Y."/>
            <person name="Yoshida Y."/>
            <person name="Baba S."/>
            <person name="Kobayashi G."/>
            <person name="Nagasaki K."/>
            <person name="Hano T."/>
            <person name="Tomaru Y."/>
        </authorList>
    </citation>
    <scope>NUCLEOTIDE SEQUENCE [LARGE SCALE GENOMIC DNA]</scope>
    <source>
        <strain evidence="1 2">NIES-3715</strain>
    </source>
</reference>
<dbReference type="AlphaFoldDB" id="A0AAD3CL91"/>
<dbReference type="PANTHER" id="PTHR46586">
    <property type="entry name" value="ANKYRIN REPEAT-CONTAINING PROTEIN"/>
    <property type="match status" value="1"/>
</dbReference>
<dbReference type="PANTHER" id="PTHR46586:SF3">
    <property type="entry name" value="ANKYRIN REPEAT-CONTAINING PROTEIN"/>
    <property type="match status" value="1"/>
</dbReference>
<evidence type="ECO:0000313" key="2">
    <source>
        <dbReference type="Proteomes" id="UP001054902"/>
    </source>
</evidence>
<comment type="caution">
    <text evidence="1">The sequence shown here is derived from an EMBL/GenBank/DDBJ whole genome shotgun (WGS) entry which is preliminary data.</text>
</comment>
<dbReference type="SUPFAM" id="SSF140860">
    <property type="entry name" value="Pseudo ankyrin repeat-like"/>
    <property type="match status" value="1"/>
</dbReference>
<gene>
    <name evidence="1" type="ORF">CTEN210_04113</name>
</gene>
<proteinExistence type="predicted"/>